<keyword evidence="4" id="KW-0413">Isomerase</keyword>
<dbReference type="GO" id="GO:0008784">
    <property type="term" value="F:alanine racemase activity"/>
    <property type="evidence" value="ECO:0007669"/>
    <property type="project" value="UniProtKB-EC"/>
</dbReference>
<dbReference type="Pfam" id="PF01168">
    <property type="entry name" value="Ala_racemase_N"/>
    <property type="match status" value="1"/>
</dbReference>
<dbReference type="InterPro" id="IPR029066">
    <property type="entry name" value="PLP-binding_barrel"/>
</dbReference>
<dbReference type="SUPFAM" id="SSF51419">
    <property type="entry name" value="PLP-binding barrel"/>
    <property type="match status" value="1"/>
</dbReference>
<dbReference type="EMBL" id="JBHTCO010000020">
    <property type="protein sequence ID" value="MFC7394536.1"/>
    <property type="molecule type" value="Genomic_DNA"/>
</dbReference>
<protein>
    <submittedName>
        <fullName evidence="4">Alanine racemase</fullName>
        <ecNumber evidence="4">5.1.1.1</ecNumber>
    </submittedName>
</protein>
<evidence type="ECO:0000259" key="3">
    <source>
        <dbReference type="SMART" id="SM01119"/>
    </source>
</evidence>
<gene>
    <name evidence="4" type="ORF">ACFQRG_16390</name>
</gene>
<name>A0ABW2Q1U5_9BACL</name>
<proteinExistence type="inferred from homology"/>
<reference evidence="5" key="1">
    <citation type="journal article" date="2019" name="Int. J. Syst. Evol. Microbiol.">
        <title>The Global Catalogue of Microorganisms (GCM) 10K type strain sequencing project: providing services to taxonomists for standard genome sequencing and annotation.</title>
        <authorList>
            <consortium name="The Broad Institute Genomics Platform"/>
            <consortium name="The Broad Institute Genome Sequencing Center for Infectious Disease"/>
            <person name="Wu L."/>
            <person name="Ma J."/>
        </authorList>
    </citation>
    <scope>NUCLEOTIDE SEQUENCE [LARGE SCALE GENOMIC DNA]</scope>
    <source>
        <strain evidence="5">CGMCC 1.16305</strain>
    </source>
</reference>
<dbReference type="Gene3D" id="2.40.37.20">
    <property type="entry name" value="D-serine dehydratase-like domain"/>
    <property type="match status" value="1"/>
</dbReference>
<dbReference type="InterPro" id="IPR051466">
    <property type="entry name" value="D-amino_acid_metab_enzyme"/>
</dbReference>
<evidence type="ECO:0000313" key="5">
    <source>
        <dbReference type="Proteomes" id="UP001596505"/>
    </source>
</evidence>
<keyword evidence="5" id="KW-1185">Reference proteome</keyword>
<feature type="domain" description="D-serine dehydratase-like" evidence="3">
    <location>
        <begin position="249"/>
        <end position="345"/>
    </location>
</feature>
<keyword evidence="2" id="KW-0456">Lyase</keyword>
<dbReference type="Gene3D" id="3.20.20.10">
    <property type="entry name" value="Alanine racemase"/>
    <property type="match status" value="1"/>
</dbReference>
<dbReference type="EC" id="5.1.1.1" evidence="4"/>
<comment type="caution">
    <text evidence="4">The sequence shown here is derived from an EMBL/GenBank/DDBJ whole genome shotgun (WGS) entry which is preliminary data.</text>
</comment>
<dbReference type="InterPro" id="IPR001608">
    <property type="entry name" value="Ala_racemase_N"/>
</dbReference>
<organism evidence="4 5">
    <name type="scientific">Scopulibacillus cellulosilyticus</name>
    <dbReference type="NCBI Taxonomy" id="2665665"/>
    <lineage>
        <taxon>Bacteria</taxon>
        <taxon>Bacillati</taxon>
        <taxon>Bacillota</taxon>
        <taxon>Bacilli</taxon>
        <taxon>Bacillales</taxon>
        <taxon>Sporolactobacillaceae</taxon>
        <taxon>Scopulibacillus</taxon>
    </lineage>
</organism>
<comment type="similarity">
    <text evidence="1">Belongs to the DSD1 family.</text>
</comment>
<evidence type="ECO:0000313" key="4">
    <source>
        <dbReference type="EMBL" id="MFC7394536.1"/>
    </source>
</evidence>
<dbReference type="InterPro" id="IPR026956">
    <property type="entry name" value="D-ser_dehydrat-like_dom"/>
</dbReference>
<sequence>MLTPYILIDEAKVRSNIEKMQKVADNKELQLRPHIKTHKMPYLAKLQQEYGASGITVAKLSEAQVMLANGIKNIFLAYPIVTKEKAELIKDINEQADTFIVGVDSLIGAKTLNAGMTGADKKLKVRIEIDSGLNRTGVTKDKAVSLAKEIVQLENLELEGIFTFKGAVYKGESTLDLEKSGEEEGSLMVGLKRELAENGIDIASVSVGSSPTAKTAANVQGVTEIRPGTYIFNDAMQVKFGLCDIDDCAARVFATVVGKYDDHLVIDGGSKTFATDVQPGHAPLNLKGFGIVVGHSNLTFARMNEEHGVLEFNGDCDLEIGDVVEIIPNHICSTVNLHNDVYLKTLDGEIKKEKVAARGHLY</sequence>
<evidence type="ECO:0000256" key="2">
    <source>
        <dbReference type="ARBA" id="ARBA00023239"/>
    </source>
</evidence>
<dbReference type="Proteomes" id="UP001596505">
    <property type="component" value="Unassembled WGS sequence"/>
</dbReference>
<dbReference type="Pfam" id="PF14031">
    <property type="entry name" value="D-ser_dehydrat"/>
    <property type="match status" value="1"/>
</dbReference>
<accession>A0ABW2Q1U5</accession>
<dbReference type="PANTHER" id="PTHR28004:SF2">
    <property type="entry name" value="D-SERINE DEHYDRATASE"/>
    <property type="match status" value="1"/>
</dbReference>
<evidence type="ECO:0000256" key="1">
    <source>
        <dbReference type="ARBA" id="ARBA00005323"/>
    </source>
</evidence>
<dbReference type="SMART" id="SM01119">
    <property type="entry name" value="D-ser_dehydrat"/>
    <property type="match status" value="1"/>
</dbReference>
<dbReference type="PANTHER" id="PTHR28004">
    <property type="entry name" value="ZGC:162816-RELATED"/>
    <property type="match status" value="1"/>
</dbReference>
<dbReference type="RefSeq" id="WP_380967993.1">
    <property type="nucleotide sequence ID" value="NZ_JBHTCO010000020.1"/>
</dbReference>
<dbReference type="InterPro" id="IPR042208">
    <property type="entry name" value="D-ser_dehydrat-like_sf"/>
</dbReference>